<sequence length="78" mass="9006">MTTIYVHNNNQSQAVVCSDGSQGVMRISNIDVAPRYSFKFYSHAHLGFWLDKEQFHNGKSLIVKGVLENERFKIQFID</sequence>
<accession>A0A7W3TSC3</accession>
<name>A0A7W3TSC3_9LACO</name>
<dbReference type="RefSeq" id="WP_182598529.1">
    <property type="nucleotide sequence ID" value="NZ_JACIVC010000061.1"/>
</dbReference>
<comment type="caution">
    <text evidence="1">The sequence shown here is derived from an EMBL/GenBank/DDBJ whole genome shotgun (WGS) entry which is preliminary data.</text>
</comment>
<dbReference type="Proteomes" id="UP000518316">
    <property type="component" value="Unassembled WGS sequence"/>
</dbReference>
<gene>
    <name evidence="1" type="ORF">H5S40_07660</name>
</gene>
<protein>
    <submittedName>
        <fullName evidence="1">Uncharacterized protein</fullName>
    </submittedName>
</protein>
<dbReference type="EMBL" id="JACIVC010000061">
    <property type="protein sequence ID" value="MBB1070025.1"/>
    <property type="molecule type" value="Genomic_DNA"/>
</dbReference>
<proteinExistence type="predicted"/>
<evidence type="ECO:0000313" key="1">
    <source>
        <dbReference type="EMBL" id="MBB1070025.1"/>
    </source>
</evidence>
<dbReference type="AlphaFoldDB" id="A0A7W3TSC3"/>
<evidence type="ECO:0000313" key="2">
    <source>
        <dbReference type="Proteomes" id="UP000518316"/>
    </source>
</evidence>
<organism evidence="1 2">
    <name type="scientific">Limosilactobacillus albertensis</name>
    <dbReference type="NCBI Taxonomy" id="2759752"/>
    <lineage>
        <taxon>Bacteria</taxon>
        <taxon>Bacillati</taxon>
        <taxon>Bacillota</taxon>
        <taxon>Bacilli</taxon>
        <taxon>Lactobacillales</taxon>
        <taxon>Lactobacillaceae</taxon>
        <taxon>Limosilactobacillus</taxon>
    </lineage>
</organism>
<keyword evidence="2" id="KW-1185">Reference proteome</keyword>
<reference evidence="1 2" key="1">
    <citation type="submission" date="2020-07" db="EMBL/GenBank/DDBJ databases">
        <title>Description of Limosilactobacillus balticus sp. nov., Limosilactobacillus agrestis sp. nov., Limosilactobacillus albertensis sp. nov., Limosilactobacillus rudii sp. nov., Limosilactobacillus fastidiosus sp. nov., five novel Limosilactobacillus species isolated from the vertebrate gastrointestinal tract, and proposal of 6 subspecies of Limosilactobacillus reuteri adapted to the gastrointestinal tract of specific vertebrate hosts.</title>
        <authorList>
            <person name="Li F."/>
            <person name="Cheng C."/>
            <person name="Zheng J."/>
            <person name="Quevedo R.M."/>
            <person name="Li J."/>
            <person name="Roos S."/>
            <person name="Gaenzle M.G."/>
            <person name="Walter J."/>
        </authorList>
    </citation>
    <scope>NUCLEOTIDE SEQUENCE [LARGE SCALE GENOMIC DNA]</scope>
    <source>
        <strain evidence="1 2">RRLNB_1_1</strain>
    </source>
</reference>